<reference evidence="4 5" key="1">
    <citation type="submission" date="2020-11" db="EMBL/GenBank/DDBJ databases">
        <authorList>
            <person name="Wallbank WR R."/>
            <person name="Pardo Diaz C."/>
            <person name="Kozak K."/>
            <person name="Martin S."/>
            <person name="Jiggins C."/>
            <person name="Moest M."/>
            <person name="Warren A I."/>
            <person name="Generalovic N T."/>
            <person name="Byers J.R.P. K."/>
            <person name="Montejo-Kovacevich G."/>
            <person name="Yen C E."/>
        </authorList>
    </citation>
    <scope>NUCLEOTIDE SEQUENCE [LARGE SCALE GENOMIC DNA]</scope>
</reference>
<keyword evidence="5" id="KW-1185">Reference proteome</keyword>
<dbReference type="OrthoDB" id="8192800at2759"/>
<evidence type="ECO:0000256" key="3">
    <source>
        <dbReference type="SAM" id="SignalP"/>
    </source>
</evidence>
<accession>A0A7R8UZH3</accession>
<feature type="compositionally biased region" description="Polar residues" evidence="1">
    <location>
        <begin position="114"/>
        <end position="128"/>
    </location>
</feature>
<evidence type="ECO:0000256" key="1">
    <source>
        <dbReference type="SAM" id="MobiDB-lite"/>
    </source>
</evidence>
<name>A0A7R8UZH3_HERIL</name>
<dbReference type="Proteomes" id="UP000594454">
    <property type="component" value="Chromosome 5"/>
</dbReference>
<dbReference type="FunCoup" id="A0A7R8UZH3">
    <property type="interactions" value="9"/>
</dbReference>
<evidence type="ECO:0000313" key="4">
    <source>
        <dbReference type="EMBL" id="CAD7090015.1"/>
    </source>
</evidence>
<feature type="chain" id="PRO_5031370947" evidence="3">
    <location>
        <begin position="24"/>
        <end position="367"/>
    </location>
</feature>
<dbReference type="AlphaFoldDB" id="A0A7R8UZH3"/>
<feature type="transmembrane region" description="Helical" evidence="2">
    <location>
        <begin position="282"/>
        <end position="305"/>
    </location>
</feature>
<keyword evidence="3" id="KW-0732">Signal</keyword>
<keyword evidence="2" id="KW-0472">Membrane</keyword>
<feature type="region of interest" description="Disordered" evidence="1">
    <location>
        <begin position="83"/>
        <end position="130"/>
    </location>
</feature>
<sequence>MTLYWWTHWFWITVFSIFHLLDSTHFVGTYPLNSPYGNKDYSKDEPLTFPLAAQTDVDDVFSTDEMILSSIFRNSKVIRQKDTLQKTSSSSSAKIKDNIVMPPLPPPSALGEAQPQQQMKSKNYTASTGVDDKINRTKAVDVNLVNSSNSSLSTHSSIEVTLFEADGGTDSPEHLPNPVNTNDIADNSNPFLKSFHFENITKEEEIIRAEIARQLDGERARKSKVLAEYRQELKFNFSADSKNLLARSAAISLDDFHQEQDEGNISSEALSIQRAYILDAGAISGICFAVVGLFSGVALAGIVLYRRRYLNKPQALSEPDSSGYIDDSTIRDNSDEMYSLDNDSFLNSLEAMTIQNYWTDTVKHTKL</sequence>
<proteinExistence type="predicted"/>
<dbReference type="EMBL" id="LR899013">
    <property type="protein sequence ID" value="CAD7090015.1"/>
    <property type="molecule type" value="Genomic_DNA"/>
</dbReference>
<gene>
    <name evidence="4" type="ORF">HERILL_LOCUS12529</name>
</gene>
<dbReference type="InParanoid" id="A0A7R8UZH3"/>
<keyword evidence="2" id="KW-0812">Transmembrane</keyword>
<keyword evidence="2" id="KW-1133">Transmembrane helix</keyword>
<organism evidence="4 5">
    <name type="scientific">Hermetia illucens</name>
    <name type="common">Black soldier fly</name>
    <dbReference type="NCBI Taxonomy" id="343691"/>
    <lineage>
        <taxon>Eukaryota</taxon>
        <taxon>Metazoa</taxon>
        <taxon>Ecdysozoa</taxon>
        <taxon>Arthropoda</taxon>
        <taxon>Hexapoda</taxon>
        <taxon>Insecta</taxon>
        <taxon>Pterygota</taxon>
        <taxon>Neoptera</taxon>
        <taxon>Endopterygota</taxon>
        <taxon>Diptera</taxon>
        <taxon>Brachycera</taxon>
        <taxon>Stratiomyomorpha</taxon>
        <taxon>Stratiomyidae</taxon>
        <taxon>Hermetiinae</taxon>
        <taxon>Hermetia</taxon>
    </lineage>
</organism>
<feature type="signal peptide" evidence="3">
    <location>
        <begin position="1"/>
        <end position="23"/>
    </location>
</feature>
<protein>
    <submittedName>
        <fullName evidence="4">Uncharacterized protein</fullName>
    </submittedName>
</protein>
<evidence type="ECO:0000256" key="2">
    <source>
        <dbReference type="SAM" id="Phobius"/>
    </source>
</evidence>
<evidence type="ECO:0000313" key="5">
    <source>
        <dbReference type="Proteomes" id="UP000594454"/>
    </source>
</evidence>